<dbReference type="KEGG" id="pmat:BBI11_00210"/>
<dbReference type="SMART" id="SM00100">
    <property type="entry name" value="cNMP"/>
    <property type="match status" value="1"/>
</dbReference>
<accession>A0A1C7DWE6</accession>
<dbReference type="InterPro" id="IPR018490">
    <property type="entry name" value="cNMP-bd_dom_sf"/>
</dbReference>
<keyword evidence="4" id="KW-0804">Transcription</keyword>
<keyword evidence="2" id="KW-0238">DNA-binding</keyword>
<evidence type="ECO:0000256" key="1">
    <source>
        <dbReference type="ARBA" id="ARBA00023015"/>
    </source>
</evidence>
<evidence type="ECO:0000313" key="6">
    <source>
        <dbReference type="Proteomes" id="UP000514716"/>
    </source>
</evidence>
<dbReference type="RefSeq" id="WP_068459262.1">
    <property type="nucleotide sequence ID" value="NZ_CANLTX010000002.1"/>
</dbReference>
<dbReference type="InterPro" id="IPR000595">
    <property type="entry name" value="cNMP-bd_dom"/>
</dbReference>
<evidence type="ECO:0000256" key="4">
    <source>
        <dbReference type="ARBA" id="ARBA00023163"/>
    </source>
</evidence>
<dbReference type="PROSITE" id="PS51063">
    <property type="entry name" value="HTH_CRP_2"/>
    <property type="match status" value="1"/>
</dbReference>
<dbReference type="Pfam" id="PF00027">
    <property type="entry name" value="cNMP_binding"/>
    <property type="match status" value="1"/>
</dbReference>
<dbReference type="GO" id="GO:0003700">
    <property type="term" value="F:DNA-binding transcription factor activity"/>
    <property type="evidence" value="ECO:0007669"/>
    <property type="project" value="InterPro"/>
</dbReference>
<dbReference type="SUPFAM" id="SSF51206">
    <property type="entry name" value="cAMP-binding domain-like"/>
    <property type="match status" value="1"/>
</dbReference>
<dbReference type="PANTHER" id="PTHR24567:SF74">
    <property type="entry name" value="HTH-TYPE TRANSCRIPTIONAL REGULATOR ARCR"/>
    <property type="match status" value="1"/>
</dbReference>
<dbReference type="AlphaFoldDB" id="A0A1C7DWE6"/>
<dbReference type="GO" id="GO:0003677">
    <property type="term" value="F:DNA binding"/>
    <property type="evidence" value="ECO:0007669"/>
    <property type="project" value="UniProtKB-KW"/>
</dbReference>
<sequence>MESGTDHLTPELEKLLTVNHVVKEYQKGDYLFREGEAVKGLYILRSGKVQIGKVTPDGRELALKICGTGQMVGEITVFAEGATYLLDARALTHTYCLKIPVEELEWSLEKDPALAMAFMKWMGIDQQKTQTRFRDLMLHGKKGALYSTLIRLGNSYGLEADGGLLIDISLTNQELANFCGMSREMVNRMLSDLRKQGTVGMKNGKIILYNIPKLKFDIDCEECPIYLCKID</sequence>
<dbReference type="Proteomes" id="UP000514716">
    <property type="component" value="Chromosome"/>
</dbReference>
<dbReference type="PROSITE" id="PS00042">
    <property type="entry name" value="HTH_CRP_1"/>
    <property type="match status" value="1"/>
</dbReference>
<dbReference type="Gene3D" id="1.10.10.10">
    <property type="entry name" value="Winged helix-like DNA-binding domain superfamily/Winged helix DNA-binding domain"/>
    <property type="match status" value="1"/>
</dbReference>
<keyword evidence="1" id="KW-0805">Transcription regulation</keyword>
<accession>A0A7D7RWF5</accession>
<reference evidence="5 6" key="1">
    <citation type="submission" date="2020-07" db="EMBL/GenBank/DDBJ databases">
        <title>Screening of a cold-adapted Planococcus bacterium producing protease in traditional shrimp paste and protease identification by genome sequencing.</title>
        <authorList>
            <person name="Gao R."/>
            <person name="Leng W."/>
            <person name="Chu Q."/>
            <person name="Wu X."/>
            <person name="Liu H."/>
            <person name="Li X."/>
        </authorList>
    </citation>
    <scope>NUCLEOTIDE SEQUENCE [LARGE SCALE GENOMIC DNA]</scope>
    <source>
        <strain evidence="5 6">XJ11</strain>
    </source>
</reference>
<dbReference type="GO" id="GO:0005829">
    <property type="term" value="C:cytosol"/>
    <property type="evidence" value="ECO:0007669"/>
    <property type="project" value="TreeGrafter"/>
</dbReference>
<evidence type="ECO:0000256" key="3">
    <source>
        <dbReference type="ARBA" id="ARBA00023159"/>
    </source>
</evidence>
<name>A0A1C7DWE6_PLAMR</name>
<dbReference type="CDD" id="cd00038">
    <property type="entry name" value="CAP_ED"/>
    <property type="match status" value="1"/>
</dbReference>
<organism evidence="5 6">
    <name type="scientific">Planococcus maritimus</name>
    <dbReference type="NCBI Taxonomy" id="192421"/>
    <lineage>
        <taxon>Bacteria</taxon>
        <taxon>Bacillati</taxon>
        <taxon>Bacillota</taxon>
        <taxon>Bacilli</taxon>
        <taxon>Bacillales</taxon>
        <taxon>Caryophanaceae</taxon>
        <taxon>Planococcus</taxon>
    </lineage>
</organism>
<keyword evidence="3" id="KW-0010">Activator</keyword>
<dbReference type="EMBL" id="CP059540">
    <property type="protein sequence ID" value="QMT17382.1"/>
    <property type="molecule type" value="Genomic_DNA"/>
</dbReference>
<dbReference type="KEGG" id="pdec:H1Q58_15750"/>
<dbReference type="PRINTS" id="PR00034">
    <property type="entry name" value="HTHCRP"/>
</dbReference>
<evidence type="ECO:0000313" key="5">
    <source>
        <dbReference type="EMBL" id="QMT17382.1"/>
    </source>
</evidence>
<evidence type="ECO:0000256" key="2">
    <source>
        <dbReference type="ARBA" id="ARBA00023125"/>
    </source>
</evidence>
<gene>
    <name evidence="5" type="ORF">H1Q58_15750</name>
</gene>
<dbReference type="SMART" id="SM00419">
    <property type="entry name" value="HTH_CRP"/>
    <property type="match status" value="1"/>
</dbReference>
<dbReference type="OrthoDB" id="9810708at2"/>
<dbReference type="InterPro" id="IPR036388">
    <property type="entry name" value="WH-like_DNA-bd_sf"/>
</dbReference>
<dbReference type="InterPro" id="IPR036390">
    <property type="entry name" value="WH_DNA-bd_sf"/>
</dbReference>
<keyword evidence="6" id="KW-1185">Reference proteome</keyword>
<dbReference type="CDD" id="cd00092">
    <property type="entry name" value="HTH_CRP"/>
    <property type="match status" value="1"/>
</dbReference>
<protein>
    <submittedName>
        <fullName evidence="5">Crp/Fnr family transcriptional regulator</fullName>
    </submittedName>
</protein>
<dbReference type="PANTHER" id="PTHR24567">
    <property type="entry name" value="CRP FAMILY TRANSCRIPTIONAL REGULATORY PROTEIN"/>
    <property type="match status" value="1"/>
</dbReference>
<dbReference type="Pfam" id="PF13545">
    <property type="entry name" value="HTH_Crp_2"/>
    <property type="match status" value="1"/>
</dbReference>
<dbReference type="InterPro" id="IPR018335">
    <property type="entry name" value="Tscrpt_reg_HTH_Crp-type_CS"/>
</dbReference>
<proteinExistence type="predicted"/>
<dbReference type="InterPro" id="IPR012318">
    <property type="entry name" value="HTH_CRP"/>
</dbReference>
<dbReference type="InterPro" id="IPR050397">
    <property type="entry name" value="Env_Response_Regulators"/>
</dbReference>
<dbReference type="SUPFAM" id="SSF46785">
    <property type="entry name" value="Winged helix' DNA-binding domain"/>
    <property type="match status" value="1"/>
</dbReference>
<dbReference type="InterPro" id="IPR014710">
    <property type="entry name" value="RmlC-like_jellyroll"/>
</dbReference>
<dbReference type="PROSITE" id="PS50042">
    <property type="entry name" value="CNMP_BINDING_3"/>
    <property type="match status" value="1"/>
</dbReference>
<dbReference type="Gene3D" id="2.60.120.10">
    <property type="entry name" value="Jelly Rolls"/>
    <property type="match status" value="1"/>
</dbReference>